<dbReference type="AlphaFoldDB" id="A0AA47NR71"/>
<comment type="caution">
    <text evidence="2">The sequence shown here is derived from an EMBL/GenBank/DDBJ whole genome shotgun (WGS) entry which is preliminary data.</text>
</comment>
<dbReference type="InterPro" id="IPR043502">
    <property type="entry name" value="DNA/RNA_pol_sf"/>
</dbReference>
<keyword evidence="3" id="KW-1185">Reference proteome</keyword>
<dbReference type="Pfam" id="PF05380">
    <property type="entry name" value="Peptidase_A17"/>
    <property type="match status" value="1"/>
</dbReference>
<organism evidence="2 3">
    <name type="scientific">Merluccius polli</name>
    <name type="common">Benguela hake</name>
    <name type="synonym">Merluccius cadenati</name>
    <dbReference type="NCBI Taxonomy" id="89951"/>
    <lineage>
        <taxon>Eukaryota</taxon>
        <taxon>Metazoa</taxon>
        <taxon>Chordata</taxon>
        <taxon>Craniata</taxon>
        <taxon>Vertebrata</taxon>
        <taxon>Euteleostomi</taxon>
        <taxon>Actinopterygii</taxon>
        <taxon>Neopterygii</taxon>
        <taxon>Teleostei</taxon>
        <taxon>Neoteleostei</taxon>
        <taxon>Acanthomorphata</taxon>
        <taxon>Zeiogadaria</taxon>
        <taxon>Gadariae</taxon>
        <taxon>Gadiformes</taxon>
        <taxon>Gadoidei</taxon>
        <taxon>Merlucciidae</taxon>
        <taxon>Merluccius</taxon>
    </lineage>
</organism>
<dbReference type="CDD" id="cd01644">
    <property type="entry name" value="RT_pepA17"/>
    <property type="match status" value="1"/>
</dbReference>
<dbReference type="EMBL" id="JAOPHQ010005988">
    <property type="protein sequence ID" value="KAK0133432.1"/>
    <property type="molecule type" value="Genomic_DNA"/>
</dbReference>
<sequence>MSKDCTQRHTCTICNRLHPTALHIGKVEQNKGVEKQETPKETNKGEPKKVNTGQLSLKACNHTGAGEDQYLMSIVPVKVKSNKGSAVIQTYAFLDPGSSATFCTDKLMQQLNVQGKITNILLCTMGQERTVATNVITGLEVDFKTMQTYTQSRIPVTKSNIPNQRALSKWPYLRNVNISTINAGIDLLIGTNAPKAIEPWQIINSEGDGPYAIKTLLGWVVNGPLGAGTSNVMPSHTVNRILVHNLHEMVIAQYNTDFSEKLCEEVKEMSVEDRRFLKIADDSAEILDGHYSLKLPFRKEDTTLPNNRYLGEQRLQSLKRKFNKNPSFKGEYVTFMTDMISKGYAEKVPEGQLAITEGKVWHLPHHGVYRPKKRKLRVVFDCGASFCGQALNAELLKGPDLTNSLIDVLNRFRQEPIGLMADITAMFHQVKVSNSHADFLRFLWWPEGDVSKPPVDHRMTIHLFGATSSPSCASYALRRSAKDNKKHFRPEVTDTILHNFYVDDLLKSVPSVQEAVQLMADVTAVCQKGGFHLSKWAAKEMMDLNLDKDQLHTERALGLQWCTESDNFTFNVQPKPQPLTRRGMLSMVCSIYDPLGFLTPFTLTAKFLLQELCKRNLGWDEEVPLSIREQWTKWTAGLSQISEFEVQRCFKDKGFGQMMHAHLHNFADASDHGYGTVSYIRLVNTNNNVHVYYL</sequence>
<feature type="compositionally biased region" description="Basic and acidic residues" evidence="1">
    <location>
        <begin position="27"/>
        <end position="49"/>
    </location>
</feature>
<feature type="region of interest" description="Disordered" evidence="1">
    <location>
        <begin position="27"/>
        <end position="52"/>
    </location>
</feature>
<dbReference type="Proteomes" id="UP001174136">
    <property type="component" value="Unassembled WGS sequence"/>
</dbReference>
<accession>A0AA47NR71</accession>
<name>A0AA47NR71_MERPO</name>
<evidence type="ECO:0008006" key="4">
    <source>
        <dbReference type="Google" id="ProtNLM"/>
    </source>
</evidence>
<evidence type="ECO:0000256" key="1">
    <source>
        <dbReference type="SAM" id="MobiDB-lite"/>
    </source>
</evidence>
<reference evidence="2" key="1">
    <citation type="journal article" date="2023" name="Front. Mar. Sci.">
        <title>A new Merluccius polli reference genome to investigate the effects of global change in West African waters.</title>
        <authorList>
            <person name="Mateo J.L."/>
            <person name="Blanco-Fernandez C."/>
            <person name="Garcia-Vazquez E."/>
            <person name="Machado-Schiaffino G."/>
        </authorList>
    </citation>
    <scope>NUCLEOTIDE SEQUENCE</scope>
    <source>
        <strain evidence="2">C29</strain>
        <tissue evidence="2">Fin</tissue>
    </source>
</reference>
<dbReference type="InterPro" id="IPR008042">
    <property type="entry name" value="Retrotrans_Pao"/>
</dbReference>
<dbReference type="PANTHER" id="PTHR47331">
    <property type="entry name" value="PHD-TYPE DOMAIN-CONTAINING PROTEIN"/>
    <property type="match status" value="1"/>
</dbReference>
<proteinExistence type="predicted"/>
<dbReference type="SUPFAM" id="SSF56672">
    <property type="entry name" value="DNA/RNA polymerases"/>
    <property type="match status" value="1"/>
</dbReference>
<evidence type="ECO:0000313" key="2">
    <source>
        <dbReference type="EMBL" id="KAK0133432.1"/>
    </source>
</evidence>
<evidence type="ECO:0000313" key="3">
    <source>
        <dbReference type="Proteomes" id="UP001174136"/>
    </source>
</evidence>
<protein>
    <recommendedName>
        <fullName evidence="4">Peptidase aspartic putative domain-containing protein</fullName>
    </recommendedName>
</protein>
<dbReference type="PANTHER" id="PTHR47331:SF3">
    <property type="match status" value="1"/>
</dbReference>
<gene>
    <name evidence="2" type="ORF">N1851_031063</name>
</gene>